<feature type="domain" description="No apical meristem-associated C-terminal" evidence="3">
    <location>
        <begin position="190"/>
        <end position="351"/>
    </location>
</feature>
<evidence type="ECO:0000313" key="5">
    <source>
        <dbReference type="EMBL" id="KAK9929222.1"/>
    </source>
</evidence>
<evidence type="ECO:0000256" key="1">
    <source>
        <dbReference type="SAM" id="Coils"/>
    </source>
</evidence>
<dbReference type="EMBL" id="JBEDUW010000005">
    <property type="protein sequence ID" value="KAK9929222.1"/>
    <property type="molecule type" value="Genomic_DNA"/>
</dbReference>
<name>A0AAW1X0P2_RUBAR</name>
<sequence length="360" mass="40922">MDSTPVPRNTMDLGEDVLSYGNILNGSSMNNDNLFSTFSYPTSYLASYPAFGDTISSSQIPIQSTQLGVQSEPKTTKKAKRAKNFSTEEDKLLVSAWLNTTLDPIIGNDQKGAAYWKRIWEYFYAEKNFELECERNQGSLMHRWSGIQLDVNKFCGIYAEIERTRASGTTEQDRIMEAKQKFRSDRGYNFAYEHCWHLLKFHPKWNLELSRKKPKNTHGASPATSSPVTPSPTSDTINLVDGDNEGNESPFLERPIGKKAAKISAKKAKTKEKVDASQCELGEYYALKVEHARKENEQFQLMYDAEQENIKLRKQELEILARKEDNAIMAMDTSTMEPMRAEYFRGLQSKIIAKGAAEEN</sequence>
<gene>
    <name evidence="4" type="ORF">M0R45_026325</name>
    <name evidence="5" type="ORF">M0R45_026328</name>
</gene>
<evidence type="ECO:0000313" key="6">
    <source>
        <dbReference type="Proteomes" id="UP001457282"/>
    </source>
</evidence>
<evidence type="ECO:0000313" key="4">
    <source>
        <dbReference type="EMBL" id="KAK9929219.1"/>
    </source>
</evidence>
<reference evidence="5 6" key="1">
    <citation type="journal article" date="2023" name="G3 (Bethesda)">
        <title>A chromosome-length genome assembly and annotation of blackberry (Rubus argutus, cv. 'Hillquist').</title>
        <authorList>
            <person name="Bruna T."/>
            <person name="Aryal R."/>
            <person name="Dudchenko O."/>
            <person name="Sargent D.J."/>
            <person name="Mead D."/>
            <person name="Buti M."/>
            <person name="Cavallini A."/>
            <person name="Hytonen T."/>
            <person name="Andres J."/>
            <person name="Pham M."/>
            <person name="Weisz D."/>
            <person name="Mascagni F."/>
            <person name="Usai G."/>
            <person name="Natali L."/>
            <person name="Bassil N."/>
            <person name="Fernandez G.E."/>
            <person name="Lomsadze A."/>
            <person name="Armour M."/>
            <person name="Olukolu B."/>
            <person name="Poorten T."/>
            <person name="Britton C."/>
            <person name="Davik J."/>
            <person name="Ashrafi H."/>
            <person name="Aiden E.L."/>
            <person name="Borodovsky M."/>
            <person name="Worthington M."/>
        </authorList>
    </citation>
    <scope>NUCLEOTIDE SEQUENCE [LARGE SCALE GENOMIC DNA]</scope>
    <source>
        <strain evidence="5">PI 553951</strain>
    </source>
</reference>
<feature type="coiled-coil region" evidence="1">
    <location>
        <begin position="289"/>
        <end position="323"/>
    </location>
</feature>
<feature type="compositionally biased region" description="Low complexity" evidence="2">
    <location>
        <begin position="221"/>
        <end position="236"/>
    </location>
</feature>
<comment type="caution">
    <text evidence="5">The sequence shown here is derived from an EMBL/GenBank/DDBJ whole genome shotgun (WGS) entry which is preliminary data.</text>
</comment>
<dbReference type="PANTHER" id="PTHR45125:SF51">
    <property type="entry name" value="F21J9.4-RELATED"/>
    <property type="match status" value="1"/>
</dbReference>
<evidence type="ECO:0000256" key="2">
    <source>
        <dbReference type="SAM" id="MobiDB-lite"/>
    </source>
</evidence>
<evidence type="ECO:0000259" key="3">
    <source>
        <dbReference type="Pfam" id="PF14303"/>
    </source>
</evidence>
<dbReference type="PANTHER" id="PTHR45125">
    <property type="entry name" value="F21J9.4-RELATED"/>
    <property type="match status" value="1"/>
</dbReference>
<protein>
    <recommendedName>
        <fullName evidence="3">No apical meristem-associated C-terminal domain-containing protein</fullName>
    </recommendedName>
</protein>
<dbReference type="AlphaFoldDB" id="A0AAW1X0P2"/>
<dbReference type="EMBL" id="JBEDUW010000005">
    <property type="protein sequence ID" value="KAK9929219.1"/>
    <property type="molecule type" value="Genomic_DNA"/>
</dbReference>
<keyword evidence="6" id="KW-1185">Reference proteome</keyword>
<feature type="region of interest" description="Disordered" evidence="2">
    <location>
        <begin position="212"/>
        <end position="255"/>
    </location>
</feature>
<accession>A0AAW1X0P2</accession>
<proteinExistence type="predicted"/>
<dbReference type="InterPro" id="IPR029466">
    <property type="entry name" value="NAM-associated_C"/>
</dbReference>
<dbReference type="Pfam" id="PF14303">
    <property type="entry name" value="NAM-associated"/>
    <property type="match status" value="1"/>
</dbReference>
<keyword evidence="1" id="KW-0175">Coiled coil</keyword>
<organism evidence="5 6">
    <name type="scientific">Rubus argutus</name>
    <name type="common">Southern blackberry</name>
    <dbReference type="NCBI Taxonomy" id="59490"/>
    <lineage>
        <taxon>Eukaryota</taxon>
        <taxon>Viridiplantae</taxon>
        <taxon>Streptophyta</taxon>
        <taxon>Embryophyta</taxon>
        <taxon>Tracheophyta</taxon>
        <taxon>Spermatophyta</taxon>
        <taxon>Magnoliopsida</taxon>
        <taxon>eudicotyledons</taxon>
        <taxon>Gunneridae</taxon>
        <taxon>Pentapetalae</taxon>
        <taxon>rosids</taxon>
        <taxon>fabids</taxon>
        <taxon>Rosales</taxon>
        <taxon>Rosaceae</taxon>
        <taxon>Rosoideae</taxon>
        <taxon>Rosoideae incertae sedis</taxon>
        <taxon>Rubus</taxon>
    </lineage>
</organism>
<dbReference type="Proteomes" id="UP001457282">
    <property type="component" value="Unassembled WGS sequence"/>
</dbReference>